<evidence type="ECO:0000313" key="3">
    <source>
        <dbReference type="Proteomes" id="UP000245962"/>
    </source>
</evidence>
<dbReference type="EMBL" id="QEHR01000004">
    <property type="protein sequence ID" value="PVW15104.1"/>
    <property type="molecule type" value="Genomic_DNA"/>
</dbReference>
<evidence type="ECO:0000256" key="1">
    <source>
        <dbReference type="SAM" id="SignalP"/>
    </source>
</evidence>
<dbReference type="Proteomes" id="UP000245962">
    <property type="component" value="Unassembled WGS sequence"/>
</dbReference>
<evidence type="ECO:0000313" key="2">
    <source>
        <dbReference type="EMBL" id="PVW15104.1"/>
    </source>
</evidence>
<reference evidence="2 3" key="1">
    <citation type="submission" date="2018-04" db="EMBL/GenBank/DDBJ databases">
        <title>Marixanthomonas spongiae HN-E44 sp. nov., isolated from a marine sponge.</title>
        <authorList>
            <person name="Luo L."/>
            <person name="Zhuang L."/>
        </authorList>
    </citation>
    <scope>NUCLEOTIDE SEQUENCE [LARGE SCALE GENOMIC DNA]</scope>
    <source>
        <strain evidence="2 3">HN-E44</strain>
    </source>
</reference>
<evidence type="ECO:0008006" key="4">
    <source>
        <dbReference type="Google" id="ProtNLM"/>
    </source>
</evidence>
<feature type="signal peptide" evidence="1">
    <location>
        <begin position="1"/>
        <end position="21"/>
    </location>
</feature>
<proteinExistence type="predicted"/>
<dbReference type="AlphaFoldDB" id="A0A2U0I205"/>
<sequence length="171" mass="19453">MKPIKNILLLATTSFIFFSFSNCGSSQTNSYKLTQNAPFSIDDVFYQDWVAGVKEGGSGTNVHITFKNMEEDVVIDSIFFRNKSEKAKNSPQAKKHYIGYFKNKTNRDIVMDSDPRKEAQNTPPEPFPFNLADNEAVVSYEQNGSTEYFKITDIRKKEMLAYPQSNTTSDN</sequence>
<protein>
    <recommendedName>
        <fullName evidence="4">Lipoprotein</fullName>
    </recommendedName>
</protein>
<organism evidence="2 3">
    <name type="scientific">Marixanthomonas spongiae</name>
    <dbReference type="NCBI Taxonomy" id="2174845"/>
    <lineage>
        <taxon>Bacteria</taxon>
        <taxon>Pseudomonadati</taxon>
        <taxon>Bacteroidota</taxon>
        <taxon>Flavobacteriia</taxon>
        <taxon>Flavobacteriales</taxon>
        <taxon>Flavobacteriaceae</taxon>
        <taxon>Marixanthomonas</taxon>
    </lineage>
</organism>
<keyword evidence="3" id="KW-1185">Reference proteome</keyword>
<keyword evidence="1" id="KW-0732">Signal</keyword>
<feature type="chain" id="PRO_5015451094" description="Lipoprotein" evidence="1">
    <location>
        <begin position="22"/>
        <end position="171"/>
    </location>
</feature>
<gene>
    <name evidence="2" type="ORF">DDV96_06765</name>
</gene>
<comment type="caution">
    <text evidence="2">The sequence shown here is derived from an EMBL/GenBank/DDBJ whole genome shotgun (WGS) entry which is preliminary data.</text>
</comment>
<accession>A0A2U0I205</accession>
<name>A0A2U0I205_9FLAO</name>